<sequence>MRKTPFVLLVLSLLALLTTPATAAALPGGKTNFVVALGSLKAGSERDNWVRLGDYTFSATGTVTARTYLWWQRHPVARQDTGTTPNGSCSTDAQAVGQTVVRACEVKTAGGFLGDPTEPTKTGDYSVDGSKLHIRWRTAQTWTEQWTITPRADNKLVRLDMTFNSLATTGYAYGSNASLSTGRSMATVRSFPGALRLEQWGWAHDKIAYVQDEPFEVGKYRTCTTTTWCLTYLLTNPKTACQESPSCPGTGGGSAINDRSIQNYVQRISSGDRRDTWWHWCTCLTRKSNGSDIEKCYSGNSHVKPMLQILDDDGDFHGWVAVEGSFYPHNDIPDPRESDMLTVLRISDFR</sequence>
<dbReference type="PATRIC" id="fig|68170.10.peg.7351"/>
<protein>
    <submittedName>
        <fullName evidence="2">Uncharacterized protein</fullName>
    </submittedName>
</protein>
<keyword evidence="1" id="KW-0732">Signal</keyword>
<name>A0A0F0GT79_LENAE</name>
<dbReference type="Proteomes" id="UP000033393">
    <property type="component" value="Unassembled WGS sequence"/>
</dbReference>
<reference evidence="2 3" key="1">
    <citation type="submission" date="2015-02" db="EMBL/GenBank/DDBJ databases">
        <authorList>
            <person name="Ju K.-S."/>
            <person name="Doroghazi J.R."/>
            <person name="Metcalf W."/>
        </authorList>
    </citation>
    <scope>NUCLEOTIDE SEQUENCE [LARGE SCALE GENOMIC DNA]</scope>
    <source>
        <strain evidence="2 3">NRRL B-16140</strain>
    </source>
</reference>
<accession>A0A0F0GT79</accession>
<gene>
    <name evidence="2" type="ORF">UK23_28895</name>
</gene>
<feature type="chain" id="PRO_5002441233" evidence="1">
    <location>
        <begin position="24"/>
        <end position="350"/>
    </location>
</feature>
<comment type="caution">
    <text evidence="2">The sequence shown here is derived from an EMBL/GenBank/DDBJ whole genome shotgun (WGS) entry which is preliminary data.</text>
</comment>
<dbReference type="EMBL" id="JYJG01000241">
    <property type="protein sequence ID" value="KJK44603.1"/>
    <property type="molecule type" value="Genomic_DNA"/>
</dbReference>
<evidence type="ECO:0000313" key="3">
    <source>
        <dbReference type="Proteomes" id="UP000033393"/>
    </source>
</evidence>
<feature type="signal peptide" evidence="1">
    <location>
        <begin position="1"/>
        <end position="23"/>
    </location>
</feature>
<evidence type="ECO:0000313" key="2">
    <source>
        <dbReference type="EMBL" id="KJK44603.1"/>
    </source>
</evidence>
<dbReference type="AlphaFoldDB" id="A0A0F0GT79"/>
<dbReference type="OrthoDB" id="3507435at2"/>
<dbReference type="RefSeq" id="WP_045314826.1">
    <property type="nucleotide sequence ID" value="NZ_JYJG01000241.1"/>
</dbReference>
<proteinExistence type="predicted"/>
<organism evidence="2 3">
    <name type="scientific">Lentzea aerocolonigenes</name>
    <name type="common">Lechevalieria aerocolonigenes</name>
    <name type="synonym">Saccharothrix aerocolonigenes</name>
    <dbReference type="NCBI Taxonomy" id="68170"/>
    <lineage>
        <taxon>Bacteria</taxon>
        <taxon>Bacillati</taxon>
        <taxon>Actinomycetota</taxon>
        <taxon>Actinomycetes</taxon>
        <taxon>Pseudonocardiales</taxon>
        <taxon>Pseudonocardiaceae</taxon>
        <taxon>Lentzea</taxon>
    </lineage>
</organism>
<evidence type="ECO:0000256" key="1">
    <source>
        <dbReference type="SAM" id="SignalP"/>
    </source>
</evidence>
<keyword evidence="3" id="KW-1185">Reference proteome</keyword>